<keyword evidence="5" id="KW-1185">Reference proteome</keyword>
<dbReference type="InterPro" id="IPR019257">
    <property type="entry name" value="MeTrfase_dom"/>
</dbReference>
<proteinExistence type="predicted"/>
<dbReference type="InterPro" id="IPR029063">
    <property type="entry name" value="SAM-dependent_MTases_sf"/>
</dbReference>
<evidence type="ECO:0000313" key="5">
    <source>
        <dbReference type="Proteomes" id="UP000095392"/>
    </source>
</evidence>
<evidence type="ECO:0000259" key="3">
    <source>
        <dbReference type="Pfam" id="PF10017"/>
    </source>
</evidence>
<keyword evidence="1 4" id="KW-0489">Methyltransferase</keyword>
<dbReference type="InterPro" id="IPR017804">
    <property type="entry name" value="MeTrfase_EgtD-like"/>
</dbReference>
<dbReference type="GO" id="GO:0032259">
    <property type="term" value="P:methylation"/>
    <property type="evidence" value="ECO:0007669"/>
    <property type="project" value="UniProtKB-KW"/>
</dbReference>
<dbReference type="RefSeq" id="WP_069945531.1">
    <property type="nucleotide sequence ID" value="NZ_MIPW01000069.1"/>
</dbReference>
<dbReference type="InterPro" id="IPR051128">
    <property type="entry name" value="EgtD_Methyltrsf_superfamily"/>
</dbReference>
<dbReference type="InterPro" id="IPR035094">
    <property type="entry name" value="EgtD"/>
</dbReference>
<keyword evidence="2 4" id="KW-0808">Transferase</keyword>
<name>A0AB36FKY9_ALTMA</name>
<dbReference type="GO" id="GO:0052706">
    <property type="term" value="F:L-histidine N(alpha)-methyltransferase activity"/>
    <property type="evidence" value="ECO:0007669"/>
    <property type="project" value="UniProtKB-EC"/>
</dbReference>
<dbReference type="PANTHER" id="PTHR43397">
    <property type="entry name" value="ERGOTHIONEINE BIOSYNTHESIS PROTEIN 1"/>
    <property type="match status" value="1"/>
</dbReference>
<feature type="domain" description="Histidine-specific methyltransferase SAM-dependent" evidence="3">
    <location>
        <begin position="19"/>
        <end position="320"/>
    </location>
</feature>
<dbReference type="Proteomes" id="UP000095392">
    <property type="component" value="Unassembled WGS sequence"/>
</dbReference>
<sequence length="328" mass="36816">MKDFTLSQPTECYDSEFLHDTLQGLSHPQKCLPSKYFYDAYGSQLFTDICTLKEYYVTRTETALLERVKGDIARLLGPHVHVIEPGAGASDKVQVLMAHLSAPQQLTLTDISAEILQAAGKRLEQCFPGLPVNTVVGDFTRLHALPPPALAPTRGRQVVYFPGSTIGNFSPIEAGRLLSMFGSWVGEKGLLLIGVDQIKSTPLLERAYNDDQGVTAAFNLNLLSRINRELEGTFDLGQFRHHAFFNEEQSRIEMHLISTRAQTVQVAGQPFAFTQGESIHTENSYKYTPEGFIQMARAADWYPIKHWHDAARWFGLHLMEYRPSSTVR</sequence>
<dbReference type="AlphaFoldDB" id="A0AB36FKY9"/>
<evidence type="ECO:0000256" key="1">
    <source>
        <dbReference type="ARBA" id="ARBA00022603"/>
    </source>
</evidence>
<evidence type="ECO:0000256" key="2">
    <source>
        <dbReference type="ARBA" id="ARBA00022679"/>
    </source>
</evidence>
<dbReference type="SUPFAM" id="SSF53335">
    <property type="entry name" value="S-adenosyl-L-methionine-dependent methyltransferases"/>
    <property type="match status" value="1"/>
</dbReference>
<dbReference type="EMBL" id="MIPY01000059">
    <property type="protein sequence ID" value="OES24701.1"/>
    <property type="molecule type" value="Genomic_DNA"/>
</dbReference>
<dbReference type="Pfam" id="PF10017">
    <property type="entry name" value="Methyltransf_33"/>
    <property type="match status" value="1"/>
</dbReference>
<reference evidence="4 5" key="1">
    <citation type="submission" date="2016-09" db="EMBL/GenBank/DDBJ databases">
        <title>Draft Genome Sequence of four Alteromonas macleodii strains isolated from copper coupons and grown long-term at elevated copper levels.</title>
        <authorList>
            <person name="Cusick K."/>
            <person name="Dale J."/>
            <person name="Little B."/>
            <person name="Biffinger J."/>
        </authorList>
    </citation>
    <scope>NUCLEOTIDE SEQUENCE [LARGE SCALE GENOMIC DNA]</scope>
    <source>
        <strain evidence="4 5">KCP01</strain>
    </source>
</reference>
<protein>
    <submittedName>
        <fullName evidence="4">Dimethylhistidine N-methyltransferase</fullName>
        <ecNumber evidence="4">2.1.1.44</ecNumber>
    </submittedName>
</protein>
<gene>
    <name evidence="4" type="primary">egtD</name>
    <name evidence="4" type="ORF">BFV95_4644</name>
</gene>
<dbReference type="NCBIfam" id="TIGR03438">
    <property type="entry name" value="egtD_ergothio"/>
    <property type="match status" value="1"/>
</dbReference>
<dbReference type="Gene3D" id="3.40.50.150">
    <property type="entry name" value="Vaccinia Virus protein VP39"/>
    <property type="match status" value="1"/>
</dbReference>
<organism evidence="4 5">
    <name type="scientific">Alteromonas macleodii</name>
    <name type="common">Pseudoalteromonas macleodii</name>
    <dbReference type="NCBI Taxonomy" id="28108"/>
    <lineage>
        <taxon>Bacteria</taxon>
        <taxon>Pseudomonadati</taxon>
        <taxon>Pseudomonadota</taxon>
        <taxon>Gammaproteobacteria</taxon>
        <taxon>Alteromonadales</taxon>
        <taxon>Alteromonadaceae</taxon>
        <taxon>Alteromonas/Salinimonas group</taxon>
        <taxon>Alteromonas</taxon>
    </lineage>
</organism>
<evidence type="ECO:0000313" key="4">
    <source>
        <dbReference type="EMBL" id="OES24701.1"/>
    </source>
</evidence>
<comment type="caution">
    <text evidence="4">The sequence shown here is derived from an EMBL/GenBank/DDBJ whole genome shotgun (WGS) entry which is preliminary data.</text>
</comment>
<dbReference type="EC" id="2.1.1.44" evidence="4"/>
<accession>A0AB36FKY9</accession>
<dbReference type="PIRSF" id="PIRSF018005">
    <property type="entry name" value="UCP018005"/>
    <property type="match status" value="1"/>
</dbReference>
<dbReference type="PANTHER" id="PTHR43397:SF1">
    <property type="entry name" value="ERGOTHIONEINE BIOSYNTHESIS PROTEIN 1"/>
    <property type="match status" value="1"/>
</dbReference>